<dbReference type="Gramene" id="OBART01G45000.1">
    <property type="protein sequence ID" value="OBART01G45000.1"/>
    <property type="gene ID" value="OBART01G45000"/>
</dbReference>
<dbReference type="EnsemblPlants" id="OBART01G45000.1">
    <property type="protein sequence ID" value="OBART01G45000.1"/>
    <property type="gene ID" value="OBART01G45000"/>
</dbReference>
<feature type="region of interest" description="Disordered" evidence="1">
    <location>
        <begin position="88"/>
        <end position="130"/>
    </location>
</feature>
<sequence>MRRQAVVAAALAALAAGILAASLLLLWRCRRRSAAANRQQPAVVVASDAELTVQSPEQAAGPDEEEVNTWRDRWFGPATAAASRALYTIDEESGAGSEGEEEPEPETPFYTPPASPPRLGGGGHSPEATV</sequence>
<proteinExistence type="predicted"/>
<feature type="compositionally biased region" description="Acidic residues" evidence="1">
    <location>
        <begin position="89"/>
        <end position="105"/>
    </location>
</feature>
<reference evidence="2" key="1">
    <citation type="journal article" date="2009" name="Rice">
        <title>De Novo Next Generation Sequencing of Plant Genomes.</title>
        <authorList>
            <person name="Rounsley S."/>
            <person name="Marri P.R."/>
            <person name="Yu Y."/>
            <person name="He R."/>
            <person name="Sisneros N."/>
            <person name="Goicoechea J.L."/>
            <person name="Lee S.J."/>
            <person name="Angelova A."/>
            <person name="Kudrna D."/>
            <person name="Luo M."/>
            <person name="Affourtit J."/>
            <person name="Desany B."/>
            <person name="Knight J."/>
            <person name="Niazi F."/>
            <person name="Egholm M."/>
            <person name="Wing R.A."/>
        </authorList>
    </citation>
    <scope>NUCLEOTIDE SEQUENCE [LARGE SCALE GENOMIC DNA]</scope>
    <source>
        <strain evidence="2">cv. IRGC 105608</strain>
    </source>
</reference>
<name>A0A0D3EZ27_9ORYZ</name>
<dbReference type="HOGENOM" id="CLU_129526_0_0_1"/>
<protein>
    <submittedName>
        <fullName evidence="2">Uncharacterized protein</fullName>
    </submittedName>
</protein>
<dbReference type="PaxDb" id="65489-OBART01G45000.1"/>
<keyword evidence="3" id="KW-1185">Reference proteome</keyword>
<dbReference type="eggNOG" id="ENOG502R3MI">
    <property type="taxonomic scope" value="Eukaryota"/>
</dbReference>
<evidence type="ECO:0000313" key="2">
    <source>
        <dbReference type="EnsemblPlants" id="OBART01G45000.1"/>
    </source>
</evidence>
<dbReference type="Proteomes" id="UP000026960">
    <property type="component" value="Chromosome 1"/>
</dbReference>
<evidence type="ECO:0000313" key="3">
    <source>
        <dbReference type="Proteomes" id="UP000026960"/>
    </source>
</evidence>
<reference evidence="2" key="2">
    <citation type="submission" date="2015-03" db="UniProtKB">
        <authorList>
            <consortium name="EnsemblPlants"/>
        </authorList>
    </citation>
    <scope>IDENTIFICATION</scope>
</reference>
<organism evidence="2">
    <name type="scientific">Oryza barthii</name>
    <dbReference type="NCBI Taxonomy" id="65489"/>
    <lineage>
        <taxon>Eukaryota</taxon>
        <taxon>Viridiplantae</taxon>
        <taxon>Streptophyta</taxon>
        <taxon>Embryophyta</taxon>
        <taxon>Tracheophyta</taxon>
        <taxon>Spermatophyta</taxon>
        <taxon>Magnoliopsida</taxon>
        <taxon>Liliopsida</taxon>
        <taxon>Poales</taxon>
        <taxon>Poaceae</taxon>
        <taxon>BOP clade</taxon>
        <taxon>Oryzoideae</taxon>
        <taxon>Oryzeae</taxon>
        <taxon>Oryzinae</taxon>
        <taxon>Oryza</taxon>
    </lineage>
</organism>
<dbReference type="AlphaFoldDB" id="A0A0D3EZ27"/>
<evidence type="ECO:0000256" key="1">
    <source>
        <dbReference type="SAM" id="MobiDB-lite"/>
    </source>
</evidence>
<accession>A0A0D3EZ27</accession>